<dbReference type="InterPro" id="IPR036322">
    <property type="entry name" value="WD40_repeat_dom_sf"/>
</dbReference>
<dbReference type="Pfam" id="PF08625">
    <property type="entry name" value="Utp13"/>
    <property type="match status" value="1"/>
</dbReference>
<feature type="repeat" description="WD" evidence="5">
    <location>
        <begin position="486"/>
        <end position="527"/>
    </location>
</feature>
<dbReference type="OrthoDB" id="5414888at2759"/>
<keyword evidence="3" id="KW-0677">Repeat</keyword>
<evidence type="ECO:0000313" key="7">
    <source>
        <dbReference type="EMBL" id="KAJ1725317.1"/>
    </source>
</evidence>
<dbReference type="GO" id="GO:0000480">
    <property type="term" value="P:endonucleolytic cleavage in 5'-ETS of tricistronic rRNA transcript (SSU-rRNA, 5.8S rRNA, LSU-rRNA)"/>
    <property type="evidence" value="ECO:0007669"/>
    <property type="project" value="TreeGrafter"/>
</dbReference>
<gene>
    <name evidence="7" type="primary">utp13</name>
    <name evidence="7" type="ORF">LPJ53_000544</name>
</gene>
<dbReference type="SMART" id="SM00320">
    <property type="entry name" value="WD40"/>
    <property type="match status" value="12"/>
</dbReference>
<keyword evidence="8" id="KW-1185">Reference proteome</keyword>
<sequence>MSKSNDKLLPKSCFACVKSIESVYTGGCVAVSKDETRLFTTCNEDIEVIDLHSGAKLAELKGDTEIVTSFAVKPDGTHLVSASRSQLMNIWDLSTYKIARSFKAHDAPIIAMDIDQTSTLVATGSADSTVKVWDIDRGYCTHNFKGHGGLITSVRFHPGKTSLHLVSASDDGVIRVWNLNTGKCESVLESHVSVVRSIDFTQDDDGQYMVTAGRDRVINVWSWRRRALERTIPAYETLEAAGLLSTDSDIGLGVRRQHVIYSCGERGIIRLWDMSTGEEIFEQTKELNAKHSFVSALYLPQAQDIVAITNDQNLLFYQTTKKLERVRQIVGYNEEVIDMAYVGEDQRYLAVATNTEQLRIYNTDDINCELAYGHKDIILCLGVHNSCRIIATGSKDNSALVWVINMDAPVNQRVVCVATAVGHTKAVGAICLAQGADCAFMLTGSEDRTVKMWDLKPLRSIFDHPERAAAAVSSAGPVKLGSLYTFQAHDKDINSICVAPNDNIFATGSQDKTAKVWDVETGKHLGTLQGHRRGVWNVSFSPVDRVIATTSADRTAKLWSLSDFSCLKTLEGHTNSVLRVEFMTRGTQLMTTGSDGLVKLWNINNAECVLTLDKHENKIWAIAKQSSEEFIATGGADSVIHIWKDTTNEEIERLHEEDAKLLEQQQALDNFLMSKDYRNAIMLTLSLDQPHRLLGIFKDALSTAEHRHSTTSSDGGMDISDSNEIETKRAIIGSHAIDDVVGSLAPEQLGRLLGYVRNWNTNGKFAHIAQAVLYCILTRYTTQAILDLPSAKDLISAIQPYSERHFSRLDGLLTDSFIVDYTLHAMDSIHPVGMETLTIGGDDDDDDDDDDGDDY</sequence>
<dbReference type="SUPFAM" id="SSF50978">
    <property type="entry name" value="WD40 repeat-like"/>
    <property type="match status" value="2"/>
</dbReference>
<dbReference type="PRINTS" id="PR00320">
    <property type="entry name" value="GPROTEINBRPT"/>
</dbReference>
<reference evidence="7" key="1">
    <citation type="submission" date="2022-07" db="EMBL/GenBank/DDBJ databases">
        <title>Phylogenomic reconstructions and comparative analyses of Kickxellomycotina fungi.</title>
        <authorList>
            <person name="Reynolds N.K."/>
            <person name="Stajich J.E."/>
            <person name="Barry K."/>
            <person name="Grigoriev I.V."/>
            <person name="Crous P."/>
            <person name="Smith M.E."/>
        </authorList>
    </citation>
    <scope>NUCLEOTIDE SEQUENCE</scope>
    <source>
        <strain evidence="7">NBRC 32514</strain>
    </source>
</reference>
<name>A0A9W7Y6A0_9FUNG</name>
<dbReference type="InterPro" id="IPR013934">
    <property type="entry name" value="Utp13_C"/>
</dbReference>
<dbReference type="GO" id="GO:0030686">
    <property type="term" value="C:90S preribosome"/>
    <property type="evidence" value="ECO:0007669"/>
    <property type="project" value="TreeGrafter"/>
</dbReference>
<evidence type="ECO:0000256" key="2">
    <source>
        <dbReference type="ARBA" id="ARBA00022574"/>
    </source>
</evidence>
<dbReference type="GO" id="GO:0000472">
    <property type="term" value="P:endonucleolytic cleavage to generate mature 5'-end of SSU-rRNA from (SSU-rRNA, 5.8S rRNA, LSU-rRNA)"/>
    <property type="evidence" value="ECO:0007669"/>
    <property type="project" value="TreeGrafter"/>
</dbReference>
<dbReference type="Proteomes" id="UP001149813">
    <property type="component" value="Unassembled WGS sequence"/>
</dbReference>
<dbReference type="PANTHER" id="PTHR19854">
    <property type="entry name" value="TRANSDUCIN BETA-LIKE 3"/>
    <property type="match status" value="1"/>
</dbReference>
<dbReference type="GO" id="GO:0034511">
    <property type="term" value="F:U3 snoRNA binding"/>
    <property type="evidence" value="ECO:0007669"/>
    <property type="project" value="TreeGrafter"/>
</dbReference>
<feature type="repeat" description="WD" evidence="5">
    <location>
        <begin position="528"/>
        <end position="569"/>
    </location>
</feature>
<evidence type="ECO:0000256" key="3">
    <source>
        <dbReference type="ARBA" id="ARBA00022737"/>
    </source>
</evidence>
<dbReference type="EMBL" id="JANBOJ010000008">
    <property type="protein sequence ID" value="KAJ1725317.1"/>
    <property type="molecule type" value="Genomic_DNA"/>
</dbReference>
<feature type="repeat" description="WD" evidence="5">
    <location>
        <begin position="420"/>
        <end position="456"/>
    </location>
</feature>
<dbReference type="GO" id="GO:0032040">
    <property type="term" value="C:small-subunit processome"/>
    <property type="evidence" value="ECO:0007669"/>
    <property type="project" value="InterPro"/>
</dbReference>
<evidence type="ECO:0000313" key="8">
    <source>
        <dbReference type="Proteomes" id="UP001149813"/>
    </source>
</evidence>
<feature type="repeat" description="WD" evidence="5">
    <location>
        <begin position="144"/>
        <end position="187"/>
    </location>
</feature>
<proteinExistence type="predicted"/>
<feature type="repeat" description="WD" evidence="5">
    <location>
        <begin position="60"/>
        <end position="101"/>
    </location>
</feature>
<evidence type="ECO:0000256" key="4">
    <source>
        <dbReference type="ARBA" id="ARBA00023242"/>
    </source>
</evidence>
<feature type="repeat" description="WD" evidence="5">
    <location>
        <begin position="102"/>
        <end position="143"/>
    </location>
</feature>
<evidence type="ECO:0000256" key="1">
    <source>
        <dbReference type="ARBA" id="ARBA00004604"/>
    </source>
</evidence>
<organism evidence="7 8">
    <name type="scientific">Coemansia erecta</name>
    <dbReference type="NCBI Taxonomy" id="147472"/>
    <lineage>
        <taxon>Eukaryota</taxon>
        <taxon>Fungi</taxon>
        <taxon>Fungi incertae sedis</taxon>
        <taxon>Zoopagomycota</taxon>
        <taxon>Kickxellomycotina</taxon>
        <taxon>Kickxellomycetes</taxon>
        <taxon>Kickxellales</taxon>
        <taxon>Kickxellaceae</taxon>
        <taxon>Coemansia</taxon>
    </lineage>
</organism>
<evidence type="ECO:0000259" key="6">
    <source>
        <dbReference type="Pfam" id="PF08625"/>
    </source>
</evidence>
<feature type="domain" description="U3 small nucleolar RNA-associated protein 13 C-terminal" evidence="6">
    <location>
        <begin position="665"/>
        <end position="826"/>
    </location>
</feature>
<comment type="subcellular location">
    <subcellularLocation>
        <location evidence="1">Nucleus</location>
        <location evidence="1">Nucleolus</location>
    </subcellularLocation>
</comment>
<dbReference type="InterPro" id="IPR020472">
    <property type="entry name" value="WD40_PAC1"/>
</dbReference>
<dbReference type="InterPro" id="IPR001680">
    <property type="entry name" value="WD40_rpt"/>
</dbReference>
<feature type="repeat" description="WD" evidence="5">
    <location>
        <begin position="570"/>
        <end position="611"/>
    </location>
</feature>
<evidence type="ECO:0000256" key="5">
    <source>
        <dbReference type="PROSITE-ProRule" id="PRU00221"/>
    </source>
</evidence>
<dbReference type="Pfam" id="PF00400">
    <property type="entry name" value="WD40"/>
    <property type="match status" value="10"/>
</dbReference>
<feature type="repeat" description="WD" evidence="5">
    <location>
        <begin position="612"/>
        <end position="653"/>
    </location>
</feature>
<dbReference type="PANTHER" id="PTHR19854:SF15">
    <property type="entry name" value="TRANSDUCIN BETA-LIKE PROTEIN 3"/>
    <property type="match status" value="1"/>
</dbReference>
<feature type="repeat" description="WD" evidence="5">
    <location>
        <begin position="371"/>
        <end position="402"/>
    </location>
</feature>
<comment type="caution">
    <text evidence="7">The sequence shown here is derived from an EMBL/GenBank/DDBJ whole genome shotgun (WGS) entry which is preliminary data.</text>
</comment>
<dbReference type="InterPro" id="IPR019775">
    <property type="entry name" value="WD40_repeat_CS"/>
</dbReference>
<dbReference type="PROSITE" id="PS50082">
    <property type="entry name" value="WD_REPEATS_2"/>
    <property type="match status" value="10"/>
</dbReference>
<dbReference type="CDD" id="cd00200">
    <property type="entry name" value="WD40"/>
    <property type="match status" value="2"/>
</dbReference>
<keyword evidence="2 5" id="KW-0853">WD repeat</keyword>
<dbReference type="InterPro" id="IPR015943">
    <property type="entry name" value="WD40/YVTN_repeat-like_dom_sf"/>
</dbReference>
<dbReference type="PROSITE" id="PS00678">
    <property type="entry name" value="WD_REPEATS_1"/>
    <property type="match status" value="4"/>
</dbReference>
<dbReference type="PROSITE" id="PS50294">
    <property type="entry name" value="WD_REPEATS_REGION"/>
    <property type="match status" value="9"/>
</dbReference>
<accession>A0A9W7Y6A0</accession>
<dbReference type="Gene3D" id="2.130.10.10">
    <property type="entry name" value="YVTN repeat-like/Quinoprotein amine dehydrogenase"/>
    <property type="match status" value="4"/>
</dbReference>
<keyword evidence="4" id="KW-0539">Nucleus</keyword>
<feature type="repeat" description="WD" evidence="5">
    <location>
        <begin position="188"/>
        <end position="231"/>
    </location>
</feature>
<dbReference type="AlphaFoldDB" id="A0A9W7Y6A0"/>
<protein>
    <submittedName>
        <fullName evidence="7">U3 small nucleolar RNA-associated protein</fullName>
    </submittedName>
</protein>